<organism evidence="10 11">
    <name type="scientific">Echinimonas agarilytica</name>
    <dbReference type="NCBI Taxonomy" id="1215918"/>
    <lineage>
        <taxon>Bacteria</taxon>
        <taxon>Pseudomonadati</taxon>
        <taxon>Pseudomonadota</taxon>
        <taxon>Gammaproteobacteria</taxon>
        <taxon>Alteromonadales</taxon>
        <taxon>Echinimonadaceae</taxon>
        <taxon>Echinimonas</taxon>
    </lineage>
</organism>
<feature type="binding site" evidence="6">
    <location>
        <position position="261"/>
    </location>
    <ligand>
        <name>FAD</name>
        <dbReference type="ChEBI" id="CHEBI:57692"/>
    </ligand>
</feature>
<dbReference type="Gene3D" id="1.25.40.80">
    <property type="match status" value="1"/>
</dbReference>
<dbReference type="EMBL" id="JAMQGP010000008">
    <property type="protein sequence ID" value="MCM2680985.1"/>
    <property type="molecule type" value="Genomic_DNA"/>
</dbReference>
<dbReference type="Proteomes" id="UP001165393">
    <property type="component" value="Unassembled WGS sequence"/>
</dbReference>
<evidence type="ECO:0000259" key="9">
    <source>
        <dbReference type="PROSITE" id="PS51645"/>
    </source>
</evidence>
<dbReference type="PANTHER" id="PTHR11455">
    <property type="entry name" value="CRYPTOCHROME"/>
    <property type="match status" value="1"/>
</dbReference>
<dbReference type="InterPro" id="IPR006050">
    <property type="entry name" value="DNA_photolyase_N"/>
</dbReference>
<dbReference type="InterPro" id="IPR018394">
    <property type="entry name" value="DNA_photolyase_1_CS_C"/>
</dbReference>
<dbReference type="PRINTS" id="PR00147">
    <property type="entry name" value="DNAPHOTLYASE"/>
</dbReference>
<dbReference type="Pfam" id="PF00875">
    <property type="entry name" value="DNA_photolyase"/>
    <property type="match status" value="1"/>
</dbReference>
<dbReference type="InterPro" id="IPR014729">
    <property type="entry name" value="Rossmann-like_a/b/a_fold"/>
</dbReference>
<dbReference type="InterPro" id="IPR002081">
    <property type="entry name" value="Cryptochrome/DNA_photolyase_1"/>
</dbReference>
<dbReference type="GO" id="GO:0003904">
    <property type="term" value="F:deoxyribodipyrimidine photo-lyase activity"/>
    <property type="evidence" value="ECO:0007669"/>
    <property type="project" value="TreeGrafter"/>
</dbReference>
<feature type="region of interest" description="Disordered" evidence="8">
    <location>
        <begin position="472"/>
        <end position="491"/>
    </location>
</feature>
<evidence type="ECO:0000313" key="10">
    <source>
        <dbReference type="EMBL" id="MCM2680985.1"/>
    </source>
</evidence>
<gene>
    <name evidence="10" type="ORF">NAF29_15120</name>
</gene>
<dbReference type="GO" id="GO:0003677">
    <property type="term" value="F:DNA binding"/>
    <property type="evidence" value="ECO:0007669"/>
    <property type="project" value="TreeGrafter"/>
</dbReference>
<keyword evidence="11" id="KW-1185">Reference proteome</keyword>
<dbReference type="GO" id="GO:0071949">
    <property type="term" value="F:FAD binding"/>
    <property type="evidence" value="ECO:0007669"/>
    <property type="project" value="TreeGrafter"/>
</dbReference>
<comment type="cofactor">
    <cofactor evidence="6">
        <name>FAD</name>
        <dbReference type="ChEBI" id="CHEBI:57692"/>
    </cofactor>
    <text evidence="6">Binds 1 FAD per subunit.</text>
</comment>
<comment type="similarity">
    <text evidence="2">Belongs to the DNA photolyase class-1 family.</text>
</comment>
<keyword evidence="3 6" id="KW-0285">Flavoprotein</keyword>
<keyword evidence="4 6" id="KW-0274">FAD</keyword>
<evidence type="ECO:0000256" key="6">
    <source>
        <dbReference type="PIRSR" id="PIRSR602081-1"/>
    </source>
</evidence>
<sequence>MDKLCINIVWLKRDLRLSDHQPLQRAIEANLPIILLYIFEPLQVSDPHYDVRHWRFVWQSLADLQNQLGQTNSLTLVYQHAEQVFNDLSEQYQIKTLYSHQEVGLWQTFERDKAIQAWCKQQHIAWQQSPCGGVIRAARNRVDWDKHWQKVMRAPLDTPNLSALSTVNAETSSLPIPAEWQQINPHMQQGGEAWAMKTMASFYAERGRTYHIFISKPLSSRKSCSRLSPYLAWGNISLKQCYQYLLGRWKTPGWQRALVAFSSRLHWHCHFIQKFESESAMEFEPINRGYQDFEYRQDKQVHAHLIAWQQGQTGYPLVDACMRCLKHTGYINFRMRAMLVSFLCHHLMIDWRLGVAYLAHLFLDFEPGIHYPQFQMQAGVTGTNTIRIYNPVKQSQEHDPDALFIKKWLPELDQVPAGLCHQPWQLTAMEQMMYQTYIPQDYPAPIINIEQTGQHAREMLWAFKKRPQVKQEKRRILSKHVRPGASKNRSV</sequence>
<dbReference type="PROSITE" id="PS00394">
    <property type="entry name" value="DNA_PHOTOLYASES_1_1"/>
    <property type="match status" value="1"/>
</dbReference>
<evidence type="ECO:0000313" key="11">
    <source>
        <dbReference type="Proteomes" id="UP001165393"/>
    </source>
</evidence>
<name>A0AA41W868_9GAMM</name>
<dbReference type="InterPro" id="IPR036155">
    <property type="entry name" value="Crypto/Photolyase_N_sf"/>
</dbReference>
<feature type="binding site" evidence="6">
    <location>
        <position position="210"/>
    </location>
    <ligand>
        <name>FAD</name>
        <dbReference type="ChEBI" id="CHEBI:57692"/>
    </ligand>
</feature>
<evidence type="ECO:0000256" key="8">
    <source>
        <dbReference type="SAM" id="MobiDB-lite"/>
    </source>
</evidence>
<proteinExistence type="inferred from homology"/>
<keyword evidence="5 7" id="KW-0157">Chromophore</keyword>
<dbReference type="SUPFAM" id="SSF52425">
    <property type="entry name" value="Cryptochrome/photolyase, N-terminal domain"/>
    <property type="match status" value="1"/>
</dbReference>
<dbReference type="Pfam" id="PF03441">
    <property type="entry name" value="FAD_binding_7"/>
    <property type="match status" value="1"/>
</dbReference>
<dbReference type="AlphaFoldDB" id="A0AA41W868"/>
<evidence type="ECO:0000256" key="5">
    <source>
        <dbReference type="ARBA" id="ARBA00022991"/>
    </source>
</evidence>
<comment type="cofactor">
    <cofactor evidence="1">
        <name>(6R)-5,10-methylene-5,6,7,8-tetrahydrofolate</name>
        <dbReference type="ChEBI" id="CHEBI:15636"/>
    </cofactor>
</comment>
<feature type="domain" description="Photolyase/cryptochrome alpha/beta" evidence="9">
    <location>
        <begin position="5"/>
        <end position="134"/>
    </location>
</feature>
<evidence type="ECO:0000256" key="4">
    <source>
        <dbReference type="ARBA" id="ARBA00022827"/>
    </source>
</evidence>
<evidence type="ECO:0000256" key="1">
    <source>
        <dbReference type="ARBA" id="ARBA00001932"/>
    </source>
</evidence>
<dbReference type="Gene3D" id="1.10.579.10">
    <property type="entry name" value="DNA Cyclobutane Dipyrimidine Photolyase, subunit A, domain 3"/>
    <property type="match status" value="1"/>
</dbReference>
<accession>A0AA41W868</accession>
<dbReference type="GO" id="GO:0009416">
    <property type="term" value="P:response to light stimulus"/>
    <property type="evidence" value="ECO:0007669"/>
    <property type="project" value="TreeGrafter"/>
</dbReference>
<dbReference type="PROSITE" id="PS51645">
    <property type="entry name" value="PHR_CRY_ALPHA_BETA"/>
    <property type="match status" value="1"/>
</dbReference>
<comment type="similarity">
    <text evidence="7">Belongs to the DNA photolyase family.</text>
</comment>
<dbReference type="RefSeq" id="WP_251262461.1">
    <property type="nucleotide sequence ID" value="NZ_JAMQGP010000008.1"/>
</dbReference>
<protein>
    <submittedName>
        <fullName evidence="10">DNA photolyase family protein</fullName>
    </submittedName>
</protein>
<dbReference type="Gene3D" id="3.40.50.620">
    <property type="entry name" value="HUPs"/>
    <property type="match status" value="1"/>
</dbReference>
<dbReference type="InterPro" id="IPR036134">
    <property type="entry name" value="Crypto/Photolyase_FAD-like_sf"/>
</dbReference>
<dbReference type="SUPFAM" id="SSF48173">
    <property type="entry name" value="Cryptochrome/photolyase FAD-binding domain"/>
    <property type="match status" value="1"/>
</dbReference>
<reference evidence="10 11" key="1">
    <citation type="journal article" date="2013" name="Antonie Van Leeuwenhoek">
        <title>Echinimonas agarilytica gen. nov., sp. nov., a new gammaproteobacterium isolated from the sea urchin Strongylocentrotus intermedius.</title>
        <authorList>
            <person name="Nedashkovskaya O.I."/>
            <person name="Stenkova A.M."/>
            <person name="Zhukova N.V."/>
            <person name="Van Trappen S."/>
            <person name="Lee J.S."/>
            <person name="Kim S.B."/>
        </authorList>
    </citation>
    <scope>NUCLEOTIDE SEQUENCE [LARGE SCALE GENOMIC DNA]</scope>
    <source>
        <strain evidence="10 11">KMM 6351</strain>
    </source>
</reference>
<evidence type="ECO:0000256" key="2">
    <source>
        <dbReference type="ARBA" id="ARBA00005862"/>
    </source>
</evidence>
<dbReference type="PANTHER" id="PTHR11455:SF9">
    <property type="entry name" value="CRYPTOCHROME CIRCADIAN CLOCK 5 ISOFORM X1"/>
    <property type="match status" value="1"/>
</dbReference>
<comment type="caution">
    <text evidence="10">The sequence shown here is derived from an EMBL/GenBank/DDBJ whole genome shotgun (WGS) entry which is preliminary data.</text>
</comment>
<evidence type="ECO:0000256" key="7">
    <source>
        <dbReference type="RuleBase" id="RU004182"/>
    </source>
</evidence>
<evidence type="ECO:0000256" key="3">
    <source>
        <dbReference type="ARBA" id="ARBA00022630"/>
    </source>
</evidence>
<dbReference type="InterPro" id="IPR005101">
    <property type="entry name" value="Cryptochr/Photolyase_FAD-bd"/>
</dbReference>
<dbReference type="GO" id="GO:0006950">
    <property type="term" value="P:response to stress"/>
    <property type="evidence" value="ECO:0007669"/>
    <property type="project" value="UniProtKB-ARBA"/>
</dbReference>
<dbReference type="GO" id="GO:0006139">
    <property type="term" value="P:nucleobase-containing compound metabolic process"/>
    <property type="evidence" value="ECO:0007669"/>
    <property type="project" value="UniProtKB-ARBA"/>
</dbReference>